<dbReference type="InterPro" id="IPR003599">
    <property type="entry name" value="Ig_sub"/>
</dbReference>
<feature type="transmembrane region" description="Helical" evidence="2">
    <location>
        <begin position="184"/>
        <end position="211"/>
    </location>
</feature>
<keyword evidence="5" id="KW-1185">Reference proteome</keyword>
<evidence type="ECO:0000313" key="5">
    <source>
        <dbReference type="Proteomes" id="UP000245119"/>
    </source>
</evidence>
<dbReference type="InterPro" id="IPR036772">
    <property type="entry name" value="SRCR-like_dom_sf"/>
</dbReference>
<dbReference type="OrthoDB" id="8825892at2759"/>
<dbReference type="InterPro" id="IPR036179">
    <property type="entry name" value="Ig-like_dom_sf"/>
</dbReference>
<dbReference type="SMART" id="SM00409">
    <property type="entry name" value="IG"/>
    <property type="match status" value="1"/>
</dbReference>
<evidence type="ECO:0000259" key="3">
    <source>
        <dbReference type="PROSITE" id="PS50835"/>
    </source>
</evidence>
<dbReference type="SUPFAM" id="SSF56487">
    <property type="entry name" value="SRCR-like"/>
    <property type="match status" value="1"/>
</dbReference>
<proteinExistence type="predicted"/>
<keyword evidence="1" id="KW-1015">Disulfide bond</keyword>
<feature type="domain" description="Ig-like" evidence="3">
    <location>
        <begin position="56"/>
        <end position="154"/>
    </location>
</feature>
<accession>A0A2T7P372</accession>
<dbReference type="EMBL" id="PZQS01000007">
    <property type="protein sequence ID" value="PVD27856.1"/>
    <property type="molecule type" value="Genomic_DNA"/>
</dbReference>
<sequence>MTAGSPFGPRQGGFVNVDLICTGSEPSILGCFQNFTGFKNSCSTDNFGIICSEYAPRVVRFHMNAERSQFVNVEEHSKVNMQCEAEGMPTPYMKIFSHVDSSQRVLASRPQGKIQLSEEKGYLGFSLTYTSCEASGNYTCEVDNGSGEDRASIKLLVRCNNSLGYLPFRFEVRKRERSAFPQSYLFLIIMSLGGGMLVFLIIVTIVQLTRFKGKDKHIKKRCTKPRQDREVVLSLQDIISSETENAYFEKNVLDTAVNVNPQKTYDTDVLYANTAQLEEEVEGSTHDYINLTTSFVVRRTCGIFPKVRIYTMMFIIISIIAFVALEKSSALQIQGCTPDIPLVVEDDNPNILISCVNIHHGYDVYWSLSWRRGNLKQHMKAADCLIGDTCLRWLPFIEVERTENTNVLNVTQFVRKRFLLTGVTCRERNPRTGVFNGYTCNITMKIPPIRMLGCGPGTPLQVEEVATNFYVSCVNMHDQDFNVYWYLNWTQVNGPMSMVVADCLTQNPCFRWLPFVEANKSNGLNLVFQNSEDRKKIAEGHVTNYKDDGTHFSGTCTAIVHRLNREHLTYEVLLLPDGLRVNATV</sequence>
<gene>
    <name evidence="4" type="ORF">C0Q70_13032</name>
</gene>
<keyword evidence="2" id="KW-1133">Transmembrane helix</keyword>
<dbReference type="Proteomes" id="UP000245119">
    <property type="component" value="Linkage Group LG7"/>
</dbReference>
<evidence type="ECO:0000313" key="4">
    <source>
        <dbReference type="EMBL" id="PVD27856.1"/>
    </source>
</evidence>
<name>A0A2T7P372_POMCA</name>
<dbReference type="PROSITE" id="PS50835">
    <property type="entry name" value="IG_LIKE"/>
    <property type="match status" value="1"/>
</dbReference>
<dbReference type="Pfam" id="PF07679">
    <property type="entry name" value="I-set"/>
    <property type="match status" value="1"/>
</dbReference>
<organism evidence="4 5">
    <name type="scientific">Pomacea canaliculata</name>
    <name type="common">Golden apple snail</name>
    <dbReference type="NCBI Taxonomy" id="400727"/>
    <lineage>
        <taxon>Eukaryota</taxon>
        <taxon>Metazoa</taxon>
        <taxon>Spiralia</taxon>
        <taxon>Lophotrochozoa</taxon>
        <taxon>Mollusca</taxon>
        <taxon>Gastropoda</taxon>
        <taxon>Caenogastropoda</taxon>
        <taxon>Architaenioglossa</taxon>
        <taxon>Ampullarioidea</taxon>
        <taxon>Ampullariidae</taxon>
        <taxon>Pomacea</taxon>
    </lineage>
</organism>
<dbReference type="InterPro" id="IPR007110">
    <property type="entry name" value="Ig-like_dom"/>
</dbReference>
<feature type="transmembrane region" description="Helical" evidence="2">
    <location>
        <begin position="307"/>
        <end position="325"/>
    </location>
</feature>
<evidence type="ECO:0000256" key="2">
    <source>
        <dbReference type="SAM" id="Phobius"/>
    </source>
</evidence>
<protein>
    <recommendedName>
        <fullName evidence="3">Ig-like domain-containing protein</fullName>
    </recommendedName>
</protein>
<dbReference type="Gene3D" id="2.60.40.10">
    <property type="entry name" value="Immunoglobulins"/>
    <property type="match status" value="1"/>
</dbReference>
<keyword evidence="2" id="KW-0472">Membrane</keyword>
<comment type="caution">
    <text evidence="4">The sequence shown here is derived from an EMBL/GenBank/DDBJ whole genome shotgun (WGS) entry which is preliminary data.</text>
</comment>
<keyword evidence="2" id="KW-0812">Transmembrane</keyword>
<dbReference type="InterPro" id="IPR013098">
    <property type="entry name" value="Ig_I-set"/>
</dbReference>
<dbReference type="SUPFAM" id="SSF48726">
    <property type="entry name" value="Immunoglobulin"/>
    <property type="match status" value="1"/>
</dbReference>
<dbReference type="InterPro" id="IPR013783">
    <property type="entry name" value="Ig-like_fold"/>
</dbReference>
<dbReference type="AlphaFoldDB" id="A0A2T7P372"/>
<evidence type="ECO:0000256" key="1">
    <source>
        <dbReference type="ARBA" id="ARBA00023157"/>
    </source>
</evidence>
<reference evidence="4 5" key="1">
    <citation type="submission" date="2018-04" db="EMBL/GenBank/DDBJ databases">
        <title>The genome of golden apple snail Pomacea canaliculata provides insight into stress tolerance and invasive adaptation.</title>
        <authorList>
            <person name="Liu C."/>
            <person name="Liu B."/>
            <person name="Ren Y."/>
            <person name="Zhang Y."/>
            <person name="Wang H."/>
            <person name="Li S."/>
            <person name="Jiang F."/>
            <person name="Yin L."/>
            <person name="Zhang G."/>
            <person name="Qian W."/>
            <person name="Fan W."/>
        </authorList>
    </citation>
    <scope>NUCLEOTIDE SEQUENCE [LARGE SCALE GENOMIC DNA]</scope>
    <source>
        <strain evidence="4">SZHN2017</strain>
        <tissue evidence="4">Muscle</tissue>
    </source>
</reference>
<dbReference type="GO" id="GO:0016020">
    <property type="term" value="C:membrane"/>
    <property type="evidence" value="ECO:0007669"/>
    <property type="project" value="InterPro"/>
</dbReference>